<dbReference type="AlphaFoldDB" id="A0A096APX9"/>
<comment type="caution">
    <text evidence="1">The sequence shown here is derived from an EMBL/GenBank/DDBJ whole genome shotgun (WGS) entry which is preliminary data.</text>
</comment>
<protein>
    <submittedName>
        <fullName evidence="1">Uncharacterized protein</fullName>
    </submittedName>
</protein>
<dbReference type="Proteomes" id="UP000029538">
    <property type="component" value="Unassembled WGS sequence"/>
</dbReference>
<accession>A0A096APX9</accession>
<sequence length="78" mass="9337">MKREIKFRGKQMNKYFHLLTDEEFSQAVEQKKQYSDFKQPSWCSYPNALNYNLGCWKLTERKVKTISDCKNCECKQGS</sequence>
<evidence type="ECO:0000313" key="2">
    <source>
        <dbReference type="Proteomes" id="UP000029538"/>
    </source>
</evidence>
<name>A0A096APX9_9BACT</name>
<dbReference type="EMBL" id="JRNR01000075">
    <property type="protein sequence ID" value="KGF48761.1"/>
    <property type="molecule type" value="Genomic_DNA"/>
</dbReference>
<organism evidence="1 2">
    <name type="scientific">Prevotella disiens DNF00882</name>
    <dbReference type="NCBI Taxonomy" id="1401075"/>
    <lineage>
        <taxon>Bacteria</taxon>
        <taxon>Pseudomonadati</taxon>
        <taxon>Bacteroidota</taxon>
        <taxon>Bacteroidia</taxon>
        <taxon>Bacteroidales</taxon>
        <taxon>Prevotellaceae</taxon>
        <taxon>Prevotella</taxon>
    </lineage>
</organism>
<dbReference type="RefSeq" id="WP_036883676.1">
    <property type="nucleotide sequence ID" value="NZ_JRNR01000075.1"/>
</dbReference>
<proteinExistence type="predicted"/>
<reference evidence="1 2" key="1">
    <citation type="submission" date="2014-07" db="EMBL/GenBank/DDBJ databases">
        <authorList>
            <person name="McCorrison J."/>
            <person name="Sanka R."/>
            <person name="Torralba M."/>
            <person name="Gillis M."/>
            <person name="Haft D.H."/>
            <person name="Methe B."/>
            <person name="Sutton G."/>
            <person name="Nelson K.E."/>
        </authorList>
    </citation>
    <scope>NUCLEOTIDE SEQUENCE [LARGE SCALE GENOMIC DNA]</scope>
    <source>
        <strain evidence="1 2">DNF00882</strain>
    </source>
</reference>
<gene>
    <name evidence="1" type="ORF">HMPREF0654_07840</name>
</gene>
<evidence type="ECO:0000313" key="1">
    <source>
        <dbReference type="EMBL" id="KGF48761.1"/>
    </source>
</evidence>